<dbReference type="AlphaFoldDB" id="K0IJ70"/>
<dbReference type="BioCyc" id="CNIT1237085:G1324-1322-MONOMER"/>
<dbReference type="RefSeq" id="WP_015018799.1">
    <property type="nucleotide sequence ID" value="NC_018719.1"/>
</dbReference>
<organism evidence="2 3">
    <name type="scientific">Nitrososphaera gargensis (strain Ga9.2)</name>
    <dbReference type="NCBI Taxonomy" id="1237085"/>
    <lineage>
        <taxon>Archaea</taxon>
        <taxon>Nitrososphaerota</taxon>
        <taxon>Nitrososphaeria</taxon>
        <taxon>Nitrososphaerales</taxon>
        <taxon>Nitrososphaeraceae</taxon>
        <taxon>Nitrososphaera</taxon>
    </lineage>
</organism>
<dbReference type="Pfam" id="PF14947">
    <property type="entry name" value="HTH_45"/>
    <property type="match status" value="1"/>
</dbReference>
<dbReference type="EMBL" id="CP002408">
    <property type="protein sequence ID" value="AFU58262.1"/>
    <property type="molecule type" value="Genomic_DNA"/>
</dbReference>
<dbReference type="KEGG" id="nga:Ngar_c13240"/>
<dbReference type="InterPro" id="IPR036390">
    <property type="entry name" value="WH_DNA-bd_sf"/>
</dbReference>
<reference evidence="2 3" key="1">
    <citation type="journal article" date="2012" name="Environ. Microbiol.">
        <title>The genome of the ammonia-oxidizing Candidatus Nitrososphaera gargensis: insights into metabolic versatility and environmental adaptations.</title>
        <authorList>
            <person name="Spang A."/>
            <person name="Poehlein A."/>
            <person name="Offre P."/>
            <person name="Zumbragel S."/>
            <person name="Haider S."/>
            <person name="Rychlik N."/>
            <person name="Nowka B."/>
            <person name="Schmeisser C."/>
            <person name="Lebedeva E.V."/>
            <person name="Rattei T."/>
            <person name="Bohm C."/>
            <person name="Schmid M."/>
            <person name="Galushko A."/>
            <person name="Hatzenpichler R."/>
            <person name="Weinmaier T."/>
            <person name="Daniel R."/>
            <person name="Schleper C."/>
            <person name="Spieck E."/>
            <person name="Streit W."/>
            <person name="Wagner M."/>
        </authorList>
    </citation>
    <scope>NUCLEOTIDE SEQUENCE [LARGE SCALE GENOMIC DNA]</scope>
    <source>
        <strain evidence="3">Ga9.2</strain>
    </source>
</reference>
<dbReference type="InParanoid" id="K0IJ70"/>
<dbReference type="HOGENOM" id="CLU_159725_0_1_2"/>
<evidence type="ECO:0000313" key="3">
    <source>
        <dbReference type="Proteomes" id="UP000008037"/>
    </source>
</evidence>
<dbReference type="InterPro" id="IPR036388">
    <property type="entry name" value="WH-like_DNA-bd_sf"/>
</dbReference>
<sequence length="87" mass="9601">MKKRSSPDIIATILEAANGGIGKTRLLTKANLTSTQLKKYVNLLLEKQLLAQCQDRSSNHATYKTTGLGLQYLALYNSIRSVTYINA</sequence>
<dbReference type="SUPFAM" id="SSF46785">
    <property type="entry name" value="Winged helix' DNA-binding domain"/>
    <property type="match status" value="1"/>
</dbReference>
<dbReference type="Proteomes" id="UP000008037">
    <property type="component" value="Chromosome"/>
</dbReference>
<feature type="domain" description="ArnR1-like winged helix-turn-helix" evidence="1">
    <location>
        <begin position="3"/>
        <end position="82"/>
    </location>
</feature>
<dbReference type="Gene3D" id="1.10.10.10">
    <property type="entry name" value="Winged helix-like DNA-binding domain superfamily/Winged helix DNA-binding domain"/>
    <property type="match status" value="1"/>
</dbReference>
<dbReference type="InterPro" id="IPR038723">
    <property type="entry name" value="ArnR1-like_HTH"/>
</dbReference>
<evidence type="ECO:0000259" key="1">
    <source>
        <dbReference type="Pfam" id="PF14947"/>
    </source>
</evidence>
<dbReference type="GeneID" id="13797583"/>
<name>K0IJ70_NITGG</name>
<gene>
    <name evidence="2" type="ordered locus">Ngar_c13240</name>
</gene>
<evidence type="ECO:0000313" key="2">
    <source>
        <dbReference type="EMBL" id="AFU58262.1"/>
    </source>
</evidence>
<dbReference type="OrthoDB" id="56623at2157"/>
<accession>K0IJ70</accession>
<protein>
    <recommendedName>
        <fullName evidence="1">ArnR1-like winged helix-turn-helix domain-containing protein</fullName>
    </recommendedName>
</protein>
<proteinExistence type="predicted"/>
<keyword evidence="3" id="KW-1185">Reference proteome</keyword>